<comment type="caution">
    <text evidence="8">The sequence shown here is derived from an EMBL/GenBank/DDBJ whole genome shotgun (WGS) entry which is preliminary data.</text>
</comment>
<dbReference type="PROSITE" id="PS50112">
    <property type="entry name" value="PAS"/>
    <property type="match status" value="1"/>
</dbReference>
<evidence type="ECO:0000313" key="9">
    <source>
        <dbReference type="Proteomes" id="UP000478546"/>
    </source>
</evidence>
<dbReference type="Pfam" id="PF08447">
    <property type="entry name" value="PAS_3"/>
    <property type="match status" value="1"/>
</dbReference>
<evidence type="ECO:0000256" key="1">
    <source>
        <dbReference type="ARBA" id="ARBA00000085"/>
    </source>
</evidence>
<evidence type="ECO:0000313" key="8">
    <source>
        <dbReference type="EMBL" id="NDK56280.1"/>
    </source>
</evidence>
<dbReference type="FunFam" id="3.30.450.20:FF:000099">
    <property type="entry name" value="Sensory box sensor histidine kinase"/>
    <property type="match status" value="1"/>
</dbReference>
<dbReference type="PROSITE" id="PS50113">
    <property type="entry name" value="PAC"/>
    <property type="match status" value="2"/>
</dbReference>
<feature type="domain" description="PAS" evidence="6">
    <location>
        <begin position="137"/>
        <end position="207"/>
    </location>
</feature>
<dbReference type="InterPro" id="IPR035965">
    <property type="entry name" value="PAS-like_dom_sf"/>
</dbReference>
<dbReference type="EC" id="2.7.13.3" evidence="2"/>
<dbReference type="InterPro" id="IPR001610">
    <property type="entry name" value="PAC"/>
</dbReference>
<keyword evidence="3" id="KW-0597">Phosphoprotein</keyword>
<protein>
    <recommendedName>
        <fullName evidence="2">histidine kinase</fullName>
        <ecNumber evidence="2">2.7.13.3</ecNumber>
    </recommendedName>
</protein>
<dbReference type="PANTHER" id="PTHR43304:SF1">
    <property type="entry name" value="PAC DOMAIN-CONTAINING PROTEIN"/>
    <property type="match status" value="1"/>
</dbReference>
<evidence type="ECO:0000256" key="5">
    <source>
        <dbReference type="ARBA" id="ARBA00022777"/>
    </source>
</evidence>
<evidence type="ECO:0000259" key="6">
    <source>
        <dbReference type="PROSITE" id="PS50112"/>
    </source>
</evidence>
<dbReference type="AlphaFoldDB" id="A0A6B2H8D0"/>
<dbReference type="Pfam" id="PF08448">
    <property type="entry name" value="PAS_4"/>
    <property type="match status" value="2"/>
</dbReference>
<evidence type="ECO:0000256" key="4">
    <source>
        <dbReference type="ARBA" id="ARBA00022679"/>
    </source>
</evidence>
<keyword evidence="5" id="KW-0418">Kinase</keyword>
<evidence type="ECO:0000256" key="2">
    <source>
        <dbReference type="ARBA" id="ARBA00012438"/>
    </source>
</evidence>
<dbReference type="CDD" id="cd00130">
    <property type="entry name" value="PAS"/>
    <property type="match status" value="1"/>
</dbReference>
<evidence type="ECO:0000256" key="3">
    <source>
        <dbReference type="ARBA" id="ARBA00022553"/>
    </source>
</evidence>
<dbReference type="Gene3D" id="3.30.450.20">
    <property type="entry name" value="PAS domain"/>
    <property type="match status" value="3"/>
</dbReference>
<comment type="catalytic activity">
    <reaction evidence="1">
        <text>ATP + protein L-histidine = ADP + protein N-phospho-L-histidine.</text>
        <dbReference type="EC" id="2.7.13.3"/>
    </reaction>
</comment>
<dbReference type="Proteomes" id="UP000478546">
    <property type="component" value="Unassembled WGS sequence"/>
</dbReference>
<accession>A0A6B2H8D0</accession>
<keyword evidence="4" id="KW-0808">Transferase</keyword>
<dbReference type="InterPro" id="IPR013656">
    <property type="entry name" value="PAS_4"/>
</dbReference>
<reference evidence="8 9" key="1">
    <citation type="submission" date="2020-01" db="EMBL/GenBank/DDBJ databases">
        <authorList>
            <person name="Kim M.K."/>
        </authorList>
    </citation>
    <scope>NUCLEOTIDE SEQUENCE [LARGE SCALE GENOMIC DNA]</scope>
    <source>
        <strain evidence="8 9">BT213</strain>
    </source>
</reference>
<dbReference type="InterPro" id="IPR052162">
    <property type="entry name" value="Sensor_kinase/Photoreceptor"/>
</dbReference>
<dbReference type="InterPro" id="IPR000014">
    <property type="entry name" value="PAS"/>
</dbReference>
<sequence length="417" mass="48482">MDFVKLFAKVPEALVVVAPEPGYKILAATDYYLQITMRKREDILGLKFLLEAYPDKDVSYEDNVVRKSLDKALNSKQVDLLDVIRYDLPNQDGSYEERYWEASHTPVLNEAGEVQYIIQHTSDVTEREKAKNDLKTSYEKFQFMAEAMPQLIFTTDGTGNLTYFNKRWEEYTGIPLDKLLQANWHSVIHPDDMPATITKWEQSLKNSEAMRVELRKRDKDGVYRWHLCRALPMKDKAGNVTMWVGSSTDIHETRKLVQELLETNEQMAMLADQVQLAFEKAETERQKLERLIMQAPAMFCVLKGPEHRFELVNEKYQMLFPKRELVGKSVAEALPEVIEQGFIKLLDNVYNTGKDFIAEEVPIKLDMNDDGQLEEIYLTFIYQAIFEVDKITGILVFAYEVTDQVFFKKKLQEMNHA</sequence>
<dbReference type="InterPro" id="IPR013655">
    <property type="entry name" value="PAS_fold_3"/>
</dbReference>
<dbReference type="PANTHER" id="PTHR43304">
    <property type="entry name" value="PHYTOCHROME-LIKE PROTEIN CPH1"/>
    <property type="match status" value="1"/>
</dbReference>
<dbReference type="SMART" id="SM00091">
    <property type="entry name" value="PAS"/>
    <property type="match status" value="3"/>
</dbReference>
<dbReference type="EMBL" id="JAAEAA010000011">
    <property type="protein sequence ID" value="NDK56280.1"/>
    <property type="molecule type" value="Genomic_DNA"/>
</dbReference>
<feature type="domain" description="PAC" evidence="7">
    <location>
        <begin position="210"/>
        <end position="262"/>
    </location>
</feature>
<dbReference type="SMART" id="SM00086">
    <property type="entry name" value="PAC"/>
    <property type="match status" value="2"/>
</dbReference>
<dbReference type="SUPFAM" id="SSF55785">
    <property type="entry name" value="PYP-like sensor domain (PAS domain)"/>
    <property type="match status" value="3"/>
</dbReference>
<dbReference type="NCBIfam" id="TIGR00229">
    <property type="entry name" value="sensory_box"/>
    <property type="match status" value="1"/>
</dbReference>
<dbReference type="GO" id="GO:0004673">
    <property type="term" value="F:protein histidine kinase activity"/>
    <property type="evidence" value="ECO:0007669"/>
    <property type="project" value="UniProtKB-EC"/>
</dbReference>
<gene>
    <name evidence="8" type="ORF">GWO68_10155</name>
</gene>
<dbReference type="InterPro" id="IPR000700">
    <property type="entry name" value="PAS-assoc_C"/>
</dbReference>
<evidence type="ECO:0000259" key="7">
    <source>
        <dbReference type="PROSITE" id="PS50113"/>
    </source>
</evidence>
<proteinExistence type="predicted"/>
<organism evidence="8 9">
    <name type="scientific">Pontibacter fetidus</name>
    <dbReference type="NCBI Taxonomy" id="2700082"/>
    <lineage>
        <taxon>Bacteria</taxon>
        <taxon>Pseudomonadati</taxon>
        <taxon>Bacteroidota</taxon>
        <taxon>Cytophagia</taxon>
        <taxon>Cytophagales</taxon>
        <taxon>Hymenobacteraceae</taxon>
        <taxon>Pontibacter</taxon>
    </lineage>
</organism>
<feature type="domain" description="PAC" evidence="7">
    <location>
        <begin position="82"/>
        <end position="136"/>
    </location>
</feature>
<keyword evidence="9" id="KW-1185">Reference proteome</keyword>
<dbReference type="RefSeq" id="WP_162346335.1">
    <property type="nucleotide sequence ID" value="NZ_JAAEAA010000011.1"/>
</dbReference>
<name>A0A6B2H8D0_9BACT</name>